<reference evidence="2 3" key="1">
    <citation type="submission" date="2024-01" db="EMBL/GenBank/DDBJ databases">
        <title>Genome assemblies of Stephania.</title>
        <authorList>
            <person name="Yang L."/>
        </authorList>
    </citation>
    <scope>NUCLEOTIDE SEQUENCE [LARGE SCALE GENOMIC DNA]</scope>
    <source>
        <strain evidence="2">YNDBR</strain>
        <tissue evidence="2">Leaf</tissue>
    </source>
</reference>
<dbReference type="AlphaFoldDB" id="A0AAP0HQA5"/>
<accession>A0AAP0HQA5</accession>
<organism evidence="2 3">
    <name type="scientific">Stephania yunnanensis</name>
    <dbReference type="NCBI Taxonomy" id="152371"/>
    <lineage>
        <taxon>Eukaryota</taxon>
        <taxon>Viridiplantae</taxon>
        <taxon>Streptophyta</taxon>
        <taxon>Embryophyta</taxon>
        <taxon>Tracheophyta</taxon>
        <taxon>Spermatophyta</taxon>
        <taxon>Magnoliopsida</taxon>
        <taxon>Ranunculales</taxon>
        <taxon>Menispermaceae</taxon>
        <taxon>Menispermoideae</taxon>
        <taxon>Cissampelideae</taxon>
        <taxon>Stephania</taxon>
    </lineage>
</organism>
<dbReference type="EMBL" id="JBBNAF010000012">
    <property type="protein sequence ID" value="KAK9092611.1"/>
    <property type="molecule type" value="Genomic_DNA"/>
</dbReference>
<gene>
    <name evidence="2" type="ORF">Syun_027522</name>
</gene>
<proteinExistence type="predicted"/>
<sequence length="60" mass="6442">MVVASKEKVMVVRSGECERVIVVRFRKRERERADKGGNEDGGQGGGSDSADRGVDGSFKG</sequence>
<feature type="compositionally biased region" description="Basic and acidic residues" evidence="1">
    <location>
        <begin position="28"/>
        <end position="38"/>
    </location>
</feature>
<keyword evidence="3" id="KW-1185">Reference proteome</keyword>
<comment type="caution">
    <text evidence="2">The sequence shown here is derived from an EMBL/GenBank/DDBJ whole genome shotgun (WGS) entry which is preliminary data.</text>
</comment>
<name>A0AAP0HQA5_9MAGN</name>
<dbReference type="Proteomes" id="UP001420932">
    <property type="component" value="Unassembled WGS sequence"/>
</dbReference>
<evidence type="ECO:0000313" key="2">
    <source>
        <dbReference type="EMBL" id="KAK9092611.1"/>
    </source>
</evidence>
<evidence type="ECO:0000256" key="1">
    <source>
        <dbReference type="SAM" id="MobiDB-lite"/>
    </source>
</evidence>
<feature type="region of interest" description="Disordered" evidence="1">
    <location>
        <begin position="28"/>
        <end position="60"/>
    </location>
</feature>
<protein>
    <submittedName>
        <fullName evidence="2">Uncharacterized protein</fullName>
    </submittedName>
</protein>
<evidence type="ECO:0000313" key="3">
    <source>
        <dbReference type="Proteomes" id="UP001420932"/>
    </source>
</evidence>